<sequence length="384" mass="39549">MSSRRAGGLPSSSPGAVSVMSALVTEGPMSRADLARRTGLTSAAVTKVVNPLAQAGYLREVGPSLNGGLGRPASRIEICGDAAYVVGLKVTGSEVLGVLVDLSGQTLATVRRELAAREVEPVVDTIVGVTEELCSTPEHQERLRHVAIGISGGVDESGLVSYSHFLGWHGVRLAPMVHARLGLPVIVENDVRALTAGERWFGAGSGRPSFAVVTVGAGIGCAVSFQGQVLAGVHGVSGELGHLPIAGDRLCHCGATGCLDTLATTPSILRDVSAAVGSDVGTLEDAVDLGRRDERVAEVFRVAGHALGLGIASVVNLFGPQCVVLTGEGLAALDLIREPMRAGFVEQAYGQAIHSELIIRPLSFEAWAHGAATIALQAFIRGEG</sequence>
<reference evidence="3" key="1">
    <citation type="journal article" date="2019" name="Int. J. Syst. Evol. Microbiol.">
        <title>The Global Catalogue of Microorganisms (GCM) 10K type strain sequencing project: providing services to taxonomists for standard genome sequencing and annotation.</title>
        <authorList>
            <consortium name="The Broad Institute Genomics Platform"/>
            <consortium name="The Broad Institute Genome Sequencing Center for Infectious Disease"/>
            <person name="Wu L."/>
            <person name="Ma J."/>
        </authorList>
    </citation>
    <scope>NUCLEOTIDE SEQUENCE [LARGE SCALE GENOMIC DNA]</scope>
    <source>
        <strain evidence="3">CCUG 54522</strain>
    </source>
</reference>
<protein>
    <submittedName>
        <fullName evidence="2">ROK family protein</fullName>
    </submittedName>
</protein>
<evidence type="ECO:0000256" key="1">
    <source>
        <dbReference type="ARBA" id="ARBA00006479"/>
    </source>
</evidence>
<dbReference type="InterPro" id="IPR036390">
    <property type="entry name" value="WH_DNA-bd_sf"/>
</dbReference>
<dbReference type="InterPro" id="IPR043129">
    <property type="entry name" value="ATPase_NBD"/>
</dbReference>
<dbReference type="RefSeq" id="WP_379149629.1">
    <property type="nucleotide sequence ID" value="NZ_JBHSRJ010000001.1"/>
</dbReference>
<evidence type="ECO:0000313" key="3">
    <source>
        <dbReference type="Proteomes" id="UP001596135"/>
    </source>
</evidence>
<dbReference type="Pfam" id="PF13412">
    <property type="entry name" value="HTH_24"/>
    <property type="match status" value="1"/>
</dbReference>
<dbReference type="PROSITE" id="PS01125">
    <property type="entry name" value="ROK"/>
    <property type="match status" value="1"/>
</dbReference>
<accession>A0ABW1LCM4</accession>
<dbReference type="Pfam" id="PF00480">
    <property type="entry name" value="ROK"/>
    <property type="match status" value="1"/>
</dbReference>
<dbReference type="EMBL" id="JBHSRJ010000001">
    <property type="protein sequence ID" value="MFC6041731.1"/>
    <property type="molecule type" value="Genomic_DNA"/>
</dbReference>
<dbReference type="PANTHER" id="PTHR18964">
    <property type="entry name" value="ROK (REPRESSOR, ORF, KINASE) FAMILY"/>
    <property type="match status" value="1"/>
</dbReference>
<dbReference type="Proteomes" id="UP001596135">
    <property type="component" value="Unassembled WGS sequence"/>
</dbReference>
<gene>
    <name evidence="2" type="ORF">ACFPYL_01510</name>
</gene>
<comment type="caution">
    <text evidence="2">The sequence shown here is derived from an EMBL/GenBank/DDBJ whole genome shotgun (WGS) entry which is preliminary data.</text>
</comment>
<name>A0ABW1LCM4_9ACTN</name>
<dbReference type="InterPro" id="IPR036388">
    <property type="entry name" value="WH-like_DNA-bd_sf"/>
</dbReference>
<dbReference type="Gene3D" id="1.10.10.10">
    <property type="entry name" value="Winged helix-like DNA-binding domain superfamily/Winged helix DNA-binding domain"/>
    <property type="match status" value="1"/>
</dbReference>
<dbReference type="InterPro" id="IPR000600">
    <property type="entry name" value="ROK"/>
</dbReference>
<proteinExistence type="inferred from homology"/>
<dbReference type="InterPro" id="IPR049874">
    <property type="entry name" value="ROK_cs"/>
</dbReference>
<evidence type="ECO:0000313" key="2">
    <source>
        <dbReference type="EMBL" id="MFC6041731.1"/>
    </source>
</evidence>
<dbReference type="SUPFAM" id="SSF53067">
    <property type="entry name" value="Actin-like ATPase domain"/>
    <property type="match status" value="1"/>
</dbReference>
<organism evidence="2 3">
    <name type="scientific">Nocardioides hankookensis</name>
    <dbReference type="NCBI Taxonomy" id="443157"/>
    <lineage>
        <taxon>Bacteria</taxon>
        <taxon>Bacillati</taxon>
        <taxon>Actinomycetota</taxon>
        <taxon>Actinomycetes</taxon>
        <taxon>Propionibacteriales</taxon>
        <taxon>Nocardioidaceae</taxon>
        <taxon>Nocardioides</taxon>
    </lineage>
</organism>
<keyword evidence="3" id="KW-1185">Reference proteome</keyword>
<comment type="similarity">
    <text evidence="1">Belongs to the ROK (NagC/XylR) family.</text>
</comment>
<dbReference type="PANTHER" id="PTHR18964:SF149">
    <property type="entry name" value="BIFUNCTIONAL UDP-N-ACETYLGLUCOSAMINE 2-EPIMERASE_N-ACETYLMANNOSAMINE KINASE"/>
    <property type="match status" value="1"/>
</dbReference>
<dbReference type="SUPFAM" id="SSF46785">
    <property type="entry name" value="Winged helix' DNA-binding domain"/>
    <property type="match status" value="1"/>
</dbReference>
<dbReference type="Gene3D" id="3.30.420.40">
    <property type="match status" value="2"/>
</dbReference>